<feature type="compositionally biased region" description="Polar residues" evidence="1">
    <location>
        <begin position="550"/>
        <end position="566"/>
    </location>
</feature>
<organism evidence="3 4">
    <name type="scientific">Arxiozyma heterogenica</name>
    <dbReference type="NCBI Taxonomy" id="278026"/>
    <lineage>
        <taxon>Eukaryota</taxon>
        <taxon>Fungi</taxon>
        <taxon>Dikarya</taxon>
        <taxon>Ascomycota</taxon>
        <taxon>Saccharomycotina</taxon>
        <taxon>Saccharomycetes</taxon>
        <taxon>Saccharomycetales</taxon>
        <taxon>Saccharomycetaceae</taxon>
        <taxon>Arxiozyma</taxon>
    </lineage>
</organism>
<feature type="compositionally biased region" description="Low complexity" evidence="1">
    <location>
        <begin position="489"/>
        <end position="503"/>
    </location>
</feature>
<feature type="compositionally biased region" description="Low complexity" evidence="1">
    <location>
        <begin position="176"/>
        <end position="190"/>
    </location>
</feature>
<feature type="compositionally biased region" description="Polar residues" evidence="1">
    <location>
        <begin position="461"/>
        <end position="473"/>
    </location>
</feature>
<sequence>MIDSDSKSGKITSSNIESKSNISTTNTNDTKIANITTNDKSEKMLKSTRKISKSVKRRSTADIPTQKTFNKKKQKKAKTGLQTNEQKSNTTRNSTPISTLTGTPFTSTGVSYLNENIQSGALNIAQELAMNRNNTLNSLSPEITYIISSQNQIADNPFQNIHNDNSFSSIPNSAPTTNTNNSNNNNNNNTLTQADNKPMKITSLISKTVYPRQRRLLNPGNGKLEMLNSHINIENDNNNKNAIVITPDNNTSNSTVSNLYLKSMQLLNHKNNSKNNNNNYITGSDNHTQSNILPVSSTENLTSNNEEYFFSSSIGSTSTPSSNIVNNMPLPVLASSNTKTQSKKKQIVKKSIETKNDQSSILDGTSSSVNTITSVNNSSSEVTKSTSSQVLTSTTNRKVSTKKTATLRKKKTNSDNKTTSSPNVNTTNTTTVPVTSVAASIHLNDIIESKVKNLPTLKPKPTNTSNNNIMTSPNTRITISKTHMPSVTPPLSTTSDNPNNNDSEVSTPKSNSPSQSNLKKSASSTTPSSKTKTKNTAKSTSTSSSTSPTALTISNMTNKQSSKPITANYTGSATTFSKINDNSNPTSSPTATTIVARTATNSANTPSVKLTEKKKSVVKVLLSAPIIENPSLVKSASILSEPKSQLDHKSSKNTSTKEEKAVILNIPLYDTSVNDYLDENGTVVVNVIDLINKKMIHNNSKDKANLEQEKINKRGIFINKTDKVNLTGINTDGDDINKDTKKKAHPMKGKSQIGKYDMEDPFIDDSELLWEEQRATTKDGFFVFFGPLIEKDDVPKIERTQSSLKRSRR</sequence>
<feature type="compositionally biased region" description="Polar residues" evidence="1">
    <location>
        <begin position="9"/>
        <end position="38"/>
    </location>
</feature>
<keyword evidence="4" id="KW-1185">Reference proteome</keyword>
<gene>
    <name evidence="3" type="ORF">RI543_003700</name>
</gene>
<dbReference type="InterPro" id="IPR014840">
    <property type="entry name" value="HRD"/>
</dbReference>
<feature type="compositionally biased region" description="Polar residues" evidence="1">
    <location>
        <begin position="504"/>
        <end position="518"/>
    </location>
</feature>
<dbReference type="Proteomes" id="UP001306508">
    <property type="component" value="Unassembled WGS sequence"/>
</dbReference>
<feature type="compositionally biased region" description="Basic residues" evidence="1">
    <location>
        <begin position="399"/>
        <end position="411"/>
    </location>
</feature>
<evidence type="ECO:0000313" key="4">
    <source>
        <dbReference type="Proteomes" id="UP001306508"/>
    </source>
</evidence>
<feature type="region of interest" description="Disordered" evidence="1">
    <location>
        <begin position="162"/>
        <end position="194"/>
    </location>
</feature>
<name>A0AAN7WNJ3_9SACH</name>
<feature type="compositionally biased region" description="Polar residues" evidence="1">
    <location>
        <begin position="84"/>
        <end position="102"/>
    </location>
</feature>
<evidence type="ECO:0000256" key="1">
    <source>
        <dbReference type="SAM" id="MobiDB-lite"/>
    </source>
</evidence>
<evidence type="ECO:0000313" key="3">
    <source>
        <dbReference type="EMBL" id="KAK5778777.1"/>
    </source>
</evidence>
<feature type="compositionally biased region" description="Polar residues" evidence="1">
    <location>
        <begin position="389"/>
        <end position="398"/>
    </location>
</feature>
<feature type="compositionally biased region" description="Basic residues" evidence="1">
    <location>
        <begin position="69"/>
        <end position="78"/>
    </location>
</feature>
<feature type="compositionally biased region" description="Polar residues" evidence="1">
    <location>
        <begin position="162"/>
        <end position="175"/>
    </location>
</feature>
<feature type="region of interest" description="Disordered" evidence="1">
    <location>
        <begin position="335"/>
        <end position="430"/>
    </location>
</feature>
<evidence type="ECO:0000259" key="2">
    <source>
        <dbReference type="Pfam" id="PF08729"/>
    </source>
</evidence>
<feature type="compositionally biased region" description="Low complexity" evidence="1">
    <location>
        <begin position="365"/>
        <end position="388"/>
    </location>
</feature>
<feature type="domain" description="Hpc2-related" evidence="2">
    <location>
        <begin position="754"/>
        <end position="784"/>
    </location>
</feature>
<protein>
    <recommendedName>
        <fullName evidence="2">Hpc2-related domain-containing protein</fullName>
    </recommendedName>
</protein>
<feature type="region of interest" description="Disordered" evidence="1">
    <location>
        <begin position="1"/>
        <end position="102"/>
    </location>
</feature>
<feature type="region of interest" description="Disordered" evidence="1">
    <location>
        <begin position="454"/>
        <end position="473"/>
    </location>
</feature>
<feature type="compositionally biased region" description="Low complexity" evidence="1">
    <location>
        <begin position="519"/>
        <end position="549"/>
    </location>
</feature>
<dbReference type="AlphaFoldDB" id="A0AAN7WNJ3"/>
<feature type="compositionally biased region" description="Low complexity" evidence="1">
    <location>
        <begin position="415"/>
        <end position="430"/>
    </location>
</feature>
<dbReference type="Pfam" id="PF08729">
    <property type="entry name" value="HUN"/>
    <property type="match status" value="1"/>
</dbReference>
<reference evidence="4" key="1">
    <citation type="submission" date="2023-07" db="EMBL/GenBank/DDBJ databases">
        <title>A draft genome of Kazachstania heterogenica Y-27499.</title>
        <authorList>
            <person name="Donic C."/>
            <person name="Kralova J.S."/>
            <person name="Fidel L."/>
            <person name="Ben-Dor S."/>
            <person name="Jung S."/>
        </authorList>
    </citation>
    <scope>NUCLEOTIDE SEQUENCE [LARGE SCALE GENOMIC DNA]</scope>
    <source>
        <strain evidence="4">Y27499</strain>
    </source>
</reference>
<dbReference type="EMBL" id="JAWIZZ010000051">
    <property type="protein sequence ID" value="KAK5778777.1"/>
    <property type="molecule type" value="Genomic_DNA"/>
</dbReference>
<feature type="region of interest" description="Disordered" evidence="1">
    <location>
        <begin position="480"/>
        <end position="566"/>
    </location>
</feature>
<proteinExistence type="predicted"/>
<comment type="caution">
    <text evidence="3">The sequence shown here is derived from an EMBL/GenBank/DDBJ whole genome shotgun (WGS) entry which is preliminary data.</text>
</comment>
<feature type="compositionally biased region" description="Basic residues" evidence="1">
    <location>
        <begin position="46"/>
        <end position="58"/>
    </location>
</feature>
<accession>A0AAN7WNJ3</accession>